<dbReference type="Gene3D" id="3.30.70.100">
    <property type="match status" value="1"/>
</dbReference>
<keyword evidence="2" id="KW-0560">Oxidoreductase</keyword>
<reference evidence="3" key="1">
    <citation type="journal article" date="2019" name="Int. J. Syst. Evol. Microbiol.">
        <title>The Global Catalogue of Microorganisms (GCM) 10K type strain sequencing project: providing services to taxonomists for standard genome sequencing and annotation.</title>
        <authorList>
            <consortium name="The Broad Institute Genomics Platform"/>
            <consortium name="The Broad Institute Genome Sequencing Center for Infectious Disease"/>
            <person name="Wu L."/>
            <person name="Ma J."/>
        </authorList>
    </citation>
    <scope>NUCLEOTIDE SEQUENCE [LARGE SCALE GENOMIC DNA]</scope>
    <source>
        <strain evidence="3">JCM 31404</strain>
    </source>
</reference>
<protein>
    <submittedName>
        <fullName evidence="2">Antibiotic biosynthesis monooxygenase</fullName>
    </submittedName>
</protein>
<gene>
    <name evidence="2" type="ORF">GCM10008959_13680</name>
</gene>
<evidence type="ECO:0000313" key="2">
    <source>
        <dbReference type="EMBL" id="GGR53346.1"/>
    </source>
</evidence>
<dbReference type="GO" id="GO:0004497">
    <property type="term" value="F:monooxygenase activity"/>
    <property type="evidence" value="ECO:0007669"/>
    <property type="project" value="UniProtKB-KW"/>
</dbReference>
<organism evidence="2 3">
    <name type="scientific">Deinococcus seoulensis</name>
    <dbReference type="NCBI Taxonomy" id="1837379"/>
    <lineage>
        <taxon>Bacteria</taxon>
        <taxon>Thermotogati</taxon>
        <taxon>Deinococcota</taxon>
        <taxon>Deinococci</taxon>
        <taxon>Deinococcales</taxon>
        <taxon>Deinococcaceae</taxon>
        <taxon>Deinococcus</taxon>
    </lineage>
</organism>
<keyword evidence="3" id="KW-1185">Reference proteome</keyword>
<dbReference type="PROSITE" id="PS51725">
    <property type="entry name" value="ABM"/>
    <property type="match status" value="1"/>
</dbReference>
<keyword evidence="2" id="KW-0503">Monooxygenase</keyword>
<comment type="caution">
    <text evidence="2">The sequence shown here is derived from an EMBL/GenBank/DDBJ whole genome shotgun (WGS) entry which is preliminary data.</text>
</comment>
<sequence length="118" mass="12728">MKPAPTPQPAPHVQEVSPMIISHGTLSAPTEHAGQLRALLTRIAQATRQERGCQLYVVSEVLERPGHFLITEHWDSMQDMHTHLALPGVGEAVAAVHALGITDLSIIAFEAGAPTRIM</sequence>
<feature type="domain" description="ABM" evidence="1">
    <location>
        <begin position="20"/>
        <end position="109"/>
    </location>
</feature>
<dbReference type="Proteomes" id="UP000634308">
    <property type="component" value="Unassembled WGS sequence"/>
</dbReference>
<evidence type="ECO:0000313" key="3">
    <source>
        <dbReference type="Proteomes" id="UP000634308"/>
    </source>
</evidence>
<dbReference type="EMBL" id="BMQM01000006">
    <property type="protein sequence ID" value="GGR53346.1"/>
    <property type="molecule type" value="Genomic_DNA"/>
</dbReference>
<dbReference type="Pfam" id="PF03992">
    <property type="entry name" value="ABM"/>
    <property type="match status" value="1"/>
</dbReference>
<dbReference type="PANTHER" id="PTHR33336:SF3">
    <property type="entry name" value="ABM DOMAIN-CONTAINING PROTEIN"/>
    <property type="match status" value="1"/>
</dbReference>
<evidence type="ECO:0000259" key="1">
    <source>
        <dbReference type="PROSITE" id="PS51725"/>
    </source>
</evidence>
<dbReference type="InterPro" id="IPR007138">
    <property type="entry name" value="ABM_dom"/>
</dbReference>
<dbReference type="InterPro" id="IPR050744">
    <property type="entry name" value="AI-2_Isomerase_LsrG"/>
</dbReference>
<proteinExistence type="predicted"/>
<name>A0ABQ2RPQ9_9DEIO</name>
<dbReference type="InterPro" id="IPR011008">
    <property type="entry name" value="Dimeric_a/b-barrel"/>
</dbReference>
<dbReference type="SUPFAM" id="SSF54909">
    <property type="entry name" value="Dimeric alpha+beta barrel"/>
    <property type="match status" value="1"/>
</dbReference>
<dbReference type="PANTHER" id="PTHR33336">
    <property type="entry name" value="QUINOL MONOOXYGENASE YGIN-RELATED"/>
    <property type="match status" value="1"/>
</dbReference>
<accession>A0ABQ2RPQ9</accession>